<dbReference type="Pfam" id="PF00839">
    <property type="entry name" value="Cys_rich_FGFR"/>
    <property type="match status" value="1"/>
</dbReference>
<comment type="caution">
    <text evidence="2">The sequence shown here is derived from an EMBL/GenBank/DDBJ whole genome shotgun (WGS) entry which is preliminary data.</text>
</comment>
<feature type="chain" id="PRO_5046160358" evidence="1">
    <location>
        <begin position="26"/>
        <end position="87"/>
    </location>
</feature>
<keyword evidence="3" id="KW-1185">Reference proteome</keyword>
<accession>A0ABV0M8Q5</accession>
<dbReference type="InterPro" id="IPR001893">
    <property type="entry name" value="Cys-rich_GLG1_repeat"/>
</dbReference>
<organism evidence="2 3">
    <name type="scientific">Neorhizobium phenanthreniclasticum</name>
    <dbReference type="NCBI Taxonomy" id="3157917"/>
    <lineage>
        <taxon>Bacteria</taxon>
        <taxon>Pseudomonadati</taxon>
        <taxon>Pseudomonadota</taxon>
        <taxon>Alphaproteobacteria</taxon>
        <taxon>Hyphomicrobiales</taxon>
        <taxon>Rhizobiaceae</taxon>
        <taxon>Rhizobium/Agrobacterium group</taxon>
        <taxon>Neorhizobium</taxon>
    </lineage>
</organism>
<name>A0ABV0M8Q5_9HYPH</name>
<evidence type="ECO:0000313" key="2">
    <source>
        <dbReference type="EMBL" id="MEQ1408262.1"/>
    </source>
</evidence>
<sequence length="87" mass="9396">MIRKILFTPTLLALFLATLAGTASAQTQVSPEMRQMAIAVARACRTDLKTYCNGVERGEGRIAACLRQNAEKLSSPCRTALADVALR</sequence>
<feature type="signal peptide" evidence="1">
    <location>
        <begin position="1"/>
        <end position="25"/>
    </location>
</feature>
<evidence type="ECO:0000313" key="3">
    <source>
        <dbReference type="Proteomes" id="UP001496627"/>
    </source>
</evidence>
<protein>
    <submittedName>
        <fullName evidence="2">Cysteine rich repeat-containing protein</fullName>
    </submittedName>
</protein>
<dbReference type="Proteomes" id="UP001496627">
    <property type="component" value="Unassembled WGS sequence"/>
</dbReference>
<dbReference type="RefSeq" id="WP_348864377.1">
    <property type="nucleotide sequence ID" value="NZ_JBEAAL010000025.1"/>
</dbReference>
<proteinExistence type="predicted"/>
<keyword evidence="1" id="KW-0732">Signal</keyword>
<gene>
    <name evidence="2" type="ORF">ABK249_25355</name>
</gene>
<dbReference type="EMBL" id="JBEAAL010000025">
    <property type="protein sequence ID" value="MEQ1408262.1"/>
    <property type="molecule type" value="Genomic_DNA"/>
</dbReference>
<reference evidence="2 3" key="1">
    <citation type="submission" date="2024-05" db="EMBL/GenBank/DDBJ databases">
        <title>Neorhizobium sp. Rsf11, a plant growth promoting and heavy metal resistant PAH-degrader.</title>
        <authorList>
            <person name="Golubev S.N."/>
            <person name="Muratova A.Y."/>
            <person name="Markelova M.I."/>
        </authorList>
    </citation>
    <scope>NUCLEOTIDE SEQUENCE [LARGE SCALE GENOMIC DNA]</scope>
    <source>
        <strain evidence="2 3">Rsf11</strain>
    </source>
</reference>
<evidence type="ECO:0000256" key="1">
    <source>
        <dbReference type="SAM" id="SignalP"/>
    </source>
</evidence>